<keyword evidence="1" id="KW-0472">Membrane</keyword>
<gene>
    <name evidence="2" type="ORF">A3L08_05595</name>
</gene>
<dbReference type="Proteomes" id="UP000197418">
    <property type="component" value="Chromosome"/>
</dbReference>
<evidence type="ECO:0000313" key="2">
    <source>
        <dbReference type="EMBL" id="ASJ06829.1"/>
    </source>
</evidence>
<keyword evidence="1" id="KW-1133">Transmembrane helix</keyword>
<feature type="transmembrane region" description="Helical" evidence="1">
    <location>
        <begin position="105"/>
        <end position="128"/>
    </location>
</feature>
<feature type="transmembrane region" description="Helical" evidence="1">
    <location>
        <begin position="322"/>
        <end position="341"/>
    </location>
</feature>
<dbReference type="RefSeq" id="WP_088854079.1">
    <property type="nucleotide sequence ID" value="NZ_CP015102.1"/>
</dbReference>
<feature type="transmembrane region" description="Helical" evidence="1">
    <location>
        <begin position="178"/>
        <end position="204"/>
    </location>
</feature>
<dbReference type="KEGG" id="tpaf:A3L08_05595"/>
<name>A0A218P7S9_9EURY</name>
<proteinExistence type="predicted"/>
<reference evidence="2 3" key="1">
    <citation type="submission" date="2016-04" db="EMBL/GenBank/DDBJ databases">
        <title>Complete genome sequence of Thermococcus pacificus type strain P4.</title>
        <authorList>
            <person name="Oger P.M."/>
        </authorList>
    </citation>
    <scope>NUCLEOTIDE SEQUENCE [LARGE SCALE GENOMIC DNA]</scope>
    <source>
        <strain evidence="2 3">P-4</strain>
    </source>
</reference>
<evidence type="ECO:0000256" key="1">
    <source>
        <dbReference type="SAM" id="Phobius"/>
    </source>
</evidence>
<dbReference type="AlphaFoldDB" id="A0A218P7S9"/>
<evidence type="ECO:0000313" key="3">
    <source>
        <dbReference type="Proteomes" id="UP000197418"/>
    </source>
</evidence>
<feature type="transmembrane region" description="Helical" evidence="1">
    <location>
        <begin position="348"/>
        <end position="367"/>
    </location>
</feature>
<protein>
    <submittedName>
        <fullName evidence="2">Uncharacterized protein</fullName>
    </submittedName>
</protein>
<feature type="transmembrane region" description="Helical" evidence="1">
    <location>
        <begin position="402"/>
        <end position="425"/>
    </location>
</feature>
<feature type="transmembrane region" description="Helical" evidence="1">
    <location>
        <begin position="216"/>
        <end position="238"/>
    </location>
</feature>
<feature type="transmembrane region" description="Helical" evidence="1">
    <location>
        <begin position="149"/>
        <end position="172"/>
    </location>
</feature>
<organism evidence="2 3">
    <name type="scientific">Thermococcus pacificus</name>
    <dbReference type="NCBI Taxonomy" id="71998"/>
    <lineage>
        <taxon>Archaea</taxon>
        <taxon>Methanobacteriati</taxon>
        <taxon>Methanobacteriota</taxon>
        <taxon>Thermococci</taxon>
        <taxon>Thermococcales</taxon>
        <taxon>Thermococcaceae</taxon>
        <taxon>Thermococcus</taxon>
    </lineage>
</organism>
<feature type="transmembrane region" description="Helical" evidence="1">
    <location>
        <begin position="250"/>
        <end position="272"/>
    </location>
</feature>
<sequence>MRSRNALALLLIAGLAVRLALAPYSAGSDLTQFYGFAGTMLQHGACFYSYADAVGFSAKDWPYPWPYVYGPVMAYILEGIRALVGGWVETSWGGGVYHVYVDPTWAFAVKLVFIAADVLVALLIYCLLKEKGKKAALLAAAFYYLNPMVIHVSSIYGMFDGLALLFFLLAIYLERREYLSPVLAGFSLTVKHTLLFPAVVLLWEWLLMGRKGLRRVVFFALGVFIPFLPMLLLCPSSLSSIPELMRGMEVSYPLPVSYSMNGLSSLATYLHVTYRMETMPLLRYWYVPAGFLMLLVLMRHSFERDVVTSSTLAYTVFTATYWRVNPQYLLPLVAFLVIMAFHEGRASLVTRALSFIAAVYIGLWPILQPTEFWFQVHMKDPDWTVYRFVDRFTLGVSQEGFYLVYSLILTTLLYMIVLSATLPYLKSLKAWLSERIRVSA</sequence>
<keyword evidence="3" id="KW-1185">Reference proteome</keyword>
<feature type="transmembrane region" description="Helical" evidence="1">
    <location>
        <begin position="284"/>
        <end position="302"/>
    </location>
</feature>
<accession>A0A218P7S9</accession>
<dbReference type="EMBL" id="CP015102">
    <property type="protein sequence ID" value="ASJ06829.1"/>
    <property type="molecule type" value="Genomic_DNA"/>
</dbReference>
<dbReference type="GeneID" id="33315723"/>
<keyword evidence="1" id="KW-0812">Transmembrane</keyword>
<dbReference type="OrthoDB" id="100870at2157"/>